<dbReference type="RefSeq" id="WP_188620318.1">
    <property type="nucleotide sequence ID" value="NZ_BMJE01000003.1"/>
</dbReference>
<reference evidence="3" key="1">
    <citation type="journal article" date="2019" name="Int. J. Syst. Evol. Microbiol.">
        <title>The Global Catalogue of Microorganisms (GCM) 10K type strain sequencing project: providing services to taxonomists for standard genome sequencing and annotation.</title>
        <authorList>
            <consortium name="The Broad Institute Genomics Platform"/>
            <consortium name="The Broad Institute Genome Sequencing Center for Infectious Disease"/>
            <person name="Wu L."/>
            <person name="Ma J."/>
        </authorList>
    </citation>
    <scope>NUCLEOTIDE SEQUENCE [LARGE SCALE GENOMIC DNA]</scope>
    <source>
        <strain evidence="3">CGMCC 1.15461</strain>
    </source>
</reference>
<dbReference type="Proteomes" id="UP000615760">
    <property type="component" value="Unassembled WGS sequence"/>
</dbReference>
<feature type="transmembrane region" description="Helical" evidence="1">
    <location>
        <begin position="7"/>
        <end position="26"/>
    </location>
</feature>
<keyword evidence="1" id="KW-1133">Transmembrane helix</keyword>
<organism evidence="2 3">
    <name type="scientific">Flavobacterium suaedae</name>
    <dbReference type="NCBI Taxonomy" id="1767027"/>
    <lineage>
        <taxon>Bacteria</taxon>
        <taxon>Pseudomonadati</taxon>
        <taxon>Bacteroidota</taxon>
        <taxon>Flavobacteriia</taxon>
        <taxon>Flavobacteriales</taxon>
        <taxon>Flavobacteriaceae</taxon>
        <taxon>Flavobacterium</taxon>
    </lineage>
</organism>
<keyword evidence="1" id="KW-0812">Transmembrane</keyword>
<evidence type="ECO:0000313" key="3">
    <source>
        <dbReference type="Proteomes" id="UP000615760"/>
    </source>
</evidence>
<accession>A0ABQ1JNA8</accession>
<sequence length="157" mass="18430">MKNKKTTYILLVVVLFVWAMVIYQFFSFSGGSEPIVENHTTLNIKPIQAPKRDTFSINVNYRDPFLGKMYNPHNKKATRKQNTSNKPKETIVWPSVIYKGLVSDSDDKRKVFMVMIKGKTFFMREKDTEEEVKLLKGNREFIEVKYKGKKNKILIQE</sequence>
<comment type="caution">
    <text evidence="2">The sequence shown here is derived from an EMBL/GenBank/DDBJ whole genome shotgun (WGS) entry which is preliminary data.</text>
</comment>
<proteinExistence type="predicted"/>
<keyword evidence="1" id="KW-0472">Membrane</keyword>
<evidence type="ECO:0000313" key="2">
    <source>
        <dbReference type="EMBL" id="GGB73388.1"/>
    </source>
</evidence>
<gene>
    <name evidence="2" type="ORF">GCM10007424_11620</name>
</gene>
<evidence type="ECO:0000256" key="1">
    <source>
        <dbReference type="SAM" id="Phobius"/>
    </source>
</evidence>
<protein>
    <submittedName>
        <fullName evidence="2">Uncharacterized protein</fullName>
    </submittedName>
</protein>
<name>A0ABQ1JNA8_9FLAO</name>
<dbReference type="EMBL" id="BMJE01000003">
    <property type="protein sequence ID" value="GGB73388.1"/>
    <property type="molecule type" value="Genomic_DNA"/>
</dbReference>
<keyword evidence="3" id="KW-1185">Reference proteome</keyword>